<reference evidence="2 3" key="1">
    <citation type="submission" date="2019-07" db="EMBL/GenBank/DDBJ databases">
        <title>Genomic Encyclopedia of Archaeal and Bacterial Type Strains, Phase II (KMG-II): from individual species to whole genera.</title>
        <authorList>
            <person name="Goeker M."/>
        </authorList>
    </citation>
    <scope>NUCLEOTIDE SEQUENCE [LARGE SCALE GENOMIC DNA]</scope>
    <source>
        <strain evidence="2 3">DSM 18850</strain>
    </source>
</reference>
<dbReference type="Gene3D" id="1.10.260.40">
    <property type="entry name" value="lambda repressor-like DNA-binding domains"/>
    <property type="match status" value="1"/>
</dbReference>
<dbReference type="SMART" id="SM00530">
    <property type="entry name" value="HTH_XRE"/>
    <property type="match status" value="1"/>
</dbReference>
<dbReference type="RefSeq" id="WP_148910419.1">
    <property type="nucleotide sequence ID" value="NZ_VNHX01000041.1"/>
</dbReference>
<dbReference type="EMBL" id="VNHX01000041">
    <property type="protein sequence ID" value="TYP87017.1"/>
    <property type="molecule type" value="Genomic_DNA"/>
</dbReference>
<dbReference type="Proteomes" id="UP000325105">
    <property type="component" value="Unassembled WGS sequence"/>
</dbReference>
<protein>
    <submittedName>
        <fullName evidence="2">Helix-turn-helix protein</fullName>
    </submittedName>
</protein>
<evidence type="ECO:0000313" key="2">
    <source>
        <dbReference type="EMBL" id="TYP87017.1"/>
    </source>
</evidence>
<comment type="caution">
    <text evidence="2">The sequence shown here is derived from an EMBL/GenBank/DDBJ whole genome shotgun (WGS) entry which is preliminary data.</text>
</comment>
<gene>
    <name evidence="2" type="ORF">BC792_1419</name>
</gene>
<dbReference type="AlphaFoldDB" id="A0A5S5CT81"/>
<evidence type="ECO:0000313" key="3">
    <source>
        <dbReference type="Proteomes" id="UP000325105"/>
    </source>
</evidence>
<feature type="domain" description="HTH cro/C1-type" evidence="1">
    <location>
        <begin position="38"/>
        <end position="92"/>
    </location>
</feature>
<evidence type="ECO:0000259" key="1">
    <source>
        <dbReference type="PROSITE" id="PS50943"/>
    </source>
</evidence>
<dbReference type="InterPro" id="IPR001387">
    <property type="entry name" value="Cro/C1-type_HTH"/>
</dbReference>
<dbReference type="InterPro" id="IPR010982">
    <property type="entry name" value="Lambda_DNA-bd_dom_sf"/>
</dbReference>
<dbReference type="PROSITE" id="PS50943">
    <property type="entry name" value="HTH_CROC1"/>
    <property type="match status" value="1"/>
</dbReference>
<dbReference type="GO" id="GO:0003677">
    <property type="term" value="F:DNA binding"/>
    <property type="evidence" value="ECO:0007669"/>
    <property type="project" value="InterPro"/>
</dbReference>
<dbReference type="Pfam" id="PF01381">
    <property type="entry name" value="HTH_3"/>
    <property type="match status" value="1"/>
</dbReference>
<keyword evidence="3" id="KW-1185">Reference proteome</keyword>
<organism evidence="2 3">
    <name type="scientific">Sphingobacterium allocomposti</name>
    <dbReference type="NCBI Taxonomy" id="415956"/>
    <lineage>
        <taxon>Bacteria</taxon>
        <taxon>Pseudomonadati</taxon>
        <taxon>Bacteroidota</taxon>
        <taxon>Sphingobacteriia</taxon>
        <taxon>Sphingobacteriales</taxon>
        <taxon>Sphingobacteriaceae</taxon>
        <taxon>Sphingobacterium</taxon>
    </lineage>
</organism>
<dbReference type="SUPFAM" id="SSF47413">
    <property type="entry name" value="lambda repressor-like DNA-binding domains"/>
    <property type="match status" value="1"/>
</dbReference>
<accession>A0A5S5CT81</accession>
<dbReference type="CDD" id="cd00093">
    <property type="entry name" value="HTH_XRE"/>
    <property type="match status" value="1"/>
</dbReference>
<name>A0A5S5CT81_9SPHI</name>
<proteinExistence type="predicted"/>
<dbReference type="OrthoDB" id="770730at2"/>
<sequence>MKTPQVIDDLNLFDKILENTSKESKLFVSRSLAIANQILVLLDKKGLKQKDLANMLNKKEAEISRWLTGFHNFTVKSIAKIEAALGEQIIYTAQESQEEVSKAVHALTIKTPVFERANNPMQTKDFVSAGSMRATTSLYVLQRKTNKEKFSEEVIYIETAS</sequence>